<dbReference type="InterPro" id="IPR002421">
    <property type="entry name" value="5-3_exonuclease"/>
</dbReference>
<keyword evidence="8" id="KW-0378">Hydrolase</keyword>
<dbReference type="InterPro" id="IPR019760">
    <property type="entry name" value="DNA-dir_DNA_pol_A_CS"/>
</dbReference>
<dbReference type="SMART" id="SM00474">
    <property type="entry name" value="35EXOc"/>
    <property type="match status" value="1"/>
</dbReference>
<dbReference type="PANTHER" id="PTHR10133:SF27">
    <property type="entry name" value="DNA POLYMERASE NU"/>
    <property type="match status" value="1"/>
</dbReference>
<evidence type="ECO:0000256" key="5">
    <source>
        <dbReference type="ARBA" id="ARBA00022705"/>
    </source>
</evidence>
<dbReference type="FunFam" id="1.10.150.20:FF:000003">
    <property type="entry name" value="DNA polymerase I"/>
    <property type="match status" value="1"/>
</dbReference>
<dbReference type="Gene3D" id="3.30.420.10">
    <property type="entry name" value="Ribonuclease H-like superfamily/Ribonuclease H"/>
    <property type="match status" value="1"/>
</dbReference>
<evidence type="ECO:0000256" key="12">
    <source>
        <dbReference type="ARBA" id="ARBA00023204"/>
    </source>
</evidence>
<evidence type="ECO:0000256" key="8">
    <source>
        <dbReference type="ARBA" id="ARBA00022801"/>
    </source>
</evidence>
<dbReference type="InterPro" id="IPR002298">
    <property type="entry name" value="DNA_polymerase_A"/>
</dbReference>
<dbReference type="CDD" id="cd06139">
    <property type="entry name" value="DNA_polA_I_Ecoli_like_exo"/>
    <property type="match status" value="1"/>
</dbReference>
<dbReference type="InterPro" id="IPR002562">
    <property type="entry name" value="3'-5'_exonuclease_dom"/>
</dbReference>
<dbReference type="FunFam" id="1.10.150.20:FF:000002">
    <property type="entry name" value="DNA polymerase I"/>
    <property type="match status" value="1"/>
</dbReference>
<evidence type="ECO:0000256" key="1">
    <source>
        <dbReference type="ARBA" id="ARBA00007705"/>
    </source>
</evidence>
<dbReference type="NCBIfam" id="TIGR00593">
    <property type="entry name" value="pola"/>
    <property type="match status" value="1"/>
</dbReference>
<dbReference type="Pfam" id="PF01612">
    <property type="entry name" value="DNA_pol_A_exo1"/>
    <property type="match status" value="1"/>
</dbReference>
<keyword evidence="7" id="KW-0227">DNA damage</keyword>
<evidence type="ECO:0000259" key="15">
    <source>
        <dbReference type="SMART" id="SM00475"/>
    </source>
</evidence>
<dbReference type="Gene3D" id="3.30.70.370">
    <property type="match status" value="1"/>
</dbReference>
<dbReference type="InterPro" id="IPR043502">
    <property type="entry name" value="DNA/RNA_pol_sf"/>
</dbReference>
<feature type="domain" description="3'-5' exonuclease" evidence="14">
    <location>
        <begin position="298"/>
        <end position="479"/>
    </location>
</feature>
<dbReference type="PANTHER" id="PTHR10133">
    <property type="entry name" value="DNA POLYMERASE I"/>
    <property type="match status" value="1"/>
</dbReference>
<dbReference type="CDD" id="cd08637">
    <property type="entry name" value="DNA_pol_A_pol_I_C"/>
    <property type="match status" value="1"/>
</dbReference>
<evidence type="ECO:0000313" key="17">
    <source>
        <dbReference type="EMBL" id="SFV60750.1"/>
    </source>
</evidence>
<protein>
    <recommendedName>
        <fullName evidence="2">DNA-directed DNA polymerase</fullName>
        <ecNumber evidence="2">2.7.7.7</ecNumber>
    </recommendedName>
</protein>
<dbReference type="GO" id="GO:0006302">
    <property type="term" value="P:double-strand break repair"/>
    <property type="evidence" value="ECO:0007669"/>
    <property type="project" value="TreeGrafter"/>
</dbReference>
<dbReference type="SMART" id="SM00475">
    <property type="entry name" value="53EXOc"/>
    <property type="match status" value="1"/>
</dbReference>
<dbReference type="Gene3D" id="1.10.150.20">
    <property type="entry name" value="5' to 3' exonuclease, C-terminal subdomain"/>
    <property type="match status" value="2"/>
</dbReference>
<comment type="catalytic activity">
    <reaction evidence="13">
        <text>DNA(n) + a 2'-deoxyribonucleoside 5'-triphosphate = DNA(n+1) + diphosphate</text>
        <dbReference type="Rhea" id="RHEA:22508"/>
        <dbReference type="Rhea" id="RHEA-COMP:17339"/>
        <dbReference type="Rhea" id="RHEA-COMP:17340"/>
        <dbReference type="ChEBI" id="CHEBI:33019"/>
        <dbReference type="ChEBI" id="CHEBI:61560"/>
        <dbReference type="ChEBI" id="CHEBI:173112"/>
        <dbReference type="EC" id="2.7.7.7"/>
    </reaction>
</comment>
<dbReference type="InterPro" id="IPR020045">
    <property type="entry name" value="DNA_polI_H3TH"/>
</dbReference>
<keyword evidence="5" id="KW-0235">DNA replication</keyword>
<dbReference type="Pfam" id="PF02739">
    <property type="entry name" value="5_3_exonuc_N"/>
    <property type="match status" value="1"/>
</dbReference>
<dbReference type="InterPro" id="IPR012337">
    <property type="entry name" value="RNaseH-like_sf"/>
</dbReference>
<evidence type="ECO:0000256" key="10">
    <source>
        <dbReference type="ARBA" id="ARBA00022932"/>
    </source>
</evidence>
<evidence type="ECO:0000256" key="11">
    <source>
        <dbReference type="ARBA" id="ARBA00023125"/>
    </source>
</evidence>
<dbReference type="SUPFAM" id="SSF88723">
    <property type="entry name" value="PIN domain-like"/>
    <property type="match status" value="1"/>
</dbReference>
<dbReference type="PROSITE" id="PS00447">
    <property type="entry name" value="DNA_POLYMERASE_A"/>
    <property type="match status" value="1"/>
</dbReference>
<dbReference type="InterPro" id="IPR008918">
    <property type="entry name" value="HhH2"/>
</dbReference>
<dbReference type="AlphaFoldDB" id="A0A1W1C4H9"/>
<evidence type="ECO:0000256" key="13">
    <source>
        <dbReference type="ARBA" id="ARBA00049244"/>
    </source>
</evidence>
<dbReference type="SMART" id="SM00482">
    <property type="entry name" value="POLAc"/>
    <property type="match status" value="1"/>
</dbReference>
<dbReference type="NCBIfam" id="NF004397">
    <property type="entry name" value="PRK05755.1"/>
    <property type="match status" value="1"/>
</dbReference>
<evidence type="ECO:0000259" key="14">
    <source>
        <dbReference type="SMART" id="SM00474"/>
    </source>
</evidence>
<sequence length="884" mass="101191">MKTLTIIDTFGFFFRSYYALPPLKNSDGFPTGLLTGFINLIDTLKRDYPSDYIVFALDSKGDTFRHKLNSSYKANRDTPPVDLTQQLPIAIDWIREMGFASLSKDEFEADDIIATVVKIANSQNIKVRIISHDKDLYQLISKNVILIDGIAKKEINDEACLKKFGVYPKDFINFQAIVGDTADNIQGVKGIGVKGASKLINQFGTIENIYENLPQAGTARIQKLLVEYKEALFLSRELVTLRDDVFKDFDFESFIFEDKNYLTPLLDDFIRFEMNQAIKKATKNQKDIKLDNGLEFEHITLNTKERLFRVINNIPKNTIISFDIETTGLDTKIVDMVGFSFSFEDNKAYYIPIAHRYLGVPEQISLPDALEAISKILSYKIIGQNLKFDLSLLYNRYEFDEVIPYGDSMILEWLINPSNRIGLDILAKRYLDYDMKPFKEVVKKGENFSFVEIDLASFYASEDALISRLVYLRQIKRLDKNILKEAQDVEYPFINTLAKMERIGIKVDQSKLKSLEDKLSETLNNLTKDIYKLANGEFNIKSPKQLGVVLFETLGLKGSKKTKTGYSTNEAVLKTLKDDHLIINKILEYRENQKILSTYIKPLLKLSKNDADSRIYTSFIQTGTATGRLSSKEPNLQNIPVRSKIGRSVRDAFIAKDGYKLISIDYSQIELRLLAHFSEDKSLLNAFQNKEDIHLTTAIKLFGEDMAKSKRSFAKSINFGLLYGMGAKKLSEELSISQKEAKDIITNYFHSFPTVKNFLEEVQESMKIKGFVETINGRRRIFDYENANGMQKVSFLRESTNTLFQGSSADIIKLAMLEIDIFIQEELEDVSMLLQIHDELIFEVPSDKVDIVSKRFKYIMENIIELKVPLECTVSIGKNWGELK</sequence>
<evidence type="ECO:0000256" key="7">
    <source>
        <dbReference type="ARBA" id="ARBA00022763"/>
    </source>
</evidence>
<evidence type="ECO:0000256" key="4">
    <source>
        <dbReference type="ARBA" id="ARBA00022695"/>
    </source>
</evidence>
<dbReference type="FunFam" id="1.20.1060.10:FF:000001">
    <property type="entry name" value="DNA polymerase I"/>
    <property type="match status" value="1"/>
</dbReference>
<keyword evidence="9" id="KW-0269">Exonuclease</keyword>
<evidence type="ECO:0000256" key="9">
    <source>
        <dbReference type="ARBA" id="ARBA00022839"/>
    </source>
</evidence>
<dbReference type="EC" id="2.7.7.7" evidence="2"/>
<dbReference type="GO" id="GO:0006261">
    <property type="term" value="P:DNA-templated DNA replication"/>
    <property type="evidence" value="ECO:0007669"/>
    <property type="project" value="InterPro"/>
</dbReference>
<dbReference type="GO" id="GO:0003677">
    <property type="term" value="F:DNA binding"/>
    <property type="evidence" value="ECO:0007669"/>
    <property type="project" value="UniProtKB-KW"/>
</dbReference>
<gene>
    <name evidence="17" type="ORF">MNB_SV-9-945</name>
</gene>
<dbReference type="SUPFAM" id="SSF47807">
    <property type="entry name" value="5' to 3' exonuclease, C-terminal subdomain"/>
    <property type="match status" value="1"/>
</dbReference>
<dbReference type="GO" id="GO:0008409">
    <property type="term" value="F:5'-3' exonuclease activity"/>
    <property type="evidence" value="ECO:0007669"/>
    <property type="project" value="InterPro"/>
</dbReference>
<dbReference type="InterPro" id="IPR001098">
    <property type="entry name" value="DNA-dir_DNA_pol_A_palm_dom"/>
</dbReference>
<feature type="domain" description="5'-3' exonuclease" evidence="15">
    <location>
        <begin position="1"/>
        <end position="257"/>
    </location>
</feature>
<keyword evidence="4 17" id="KW-0548">Nucleotidyltransferase</keyword>
<dbReference type="GO" id="GO:0008408">
    <property type="term" value="F:3'-5' exonuclease activity"/>
    <property type="evidence" value="ECO:0007669"/>
    <property type="project" value="InterPro"/>
</dbReference>
<keyword evidence="10" id="KW-0239">DNA-directed DNA polymerase</keyword>
<dbReference type="CDD" id="cd09859">
    <property type="entry name" value="PIN_53EXO"/>
    <property type="match status" value="1"/>
</dbReference>
<dbReference type="PRINTS" id="PR00868">
    <property type="entry name" value="DNAPOLI"/>
</dbReference>
<accession>A0A1W1C4H9</accession>
<keyword evidence="6" id="KW-0540">Nuclease</keyword>
<dbReference type="SUPFAM" id="SSF56672">
    <property type="entry name" value="DNA/RNA polymerases"/>
    <property type="match status" value="1"/>
</dbReference>
<evidence type="ECO:0000256" key="6">
    <source>
        <dbReference type="ARBA" id="ARBA00022722"/>
    </source>
</evidence>
<dbReference type="GO" id="GO:0003887">
    <property type="term" value="F:DNA-directed DNA polymerase activity"/>
    <property type="evidence" value="ECO:0007669"/>
    <property type="project" value="UniProtKB-KW"/>
</dbReference>
<dbReference type="InterPro" id="IPR036279">
    <property type="entry name" value="5-3_exonuclease_C_sf"/>
</dbReference>
<dbReference type="InterPro" id="IPR020046">
    <property type="entry name" value="5-3_exonucl_a-hlix_arch_N"/>
</dbReference>
<comment type="similarity">
    <text evidence="1">Belongs to the DNA polymerase type-A family.</text>
</comment>
<organism evidence="17">
    <name type="scientific">hydrothermal vent metagenome</name>
    <dbReference type="NCBI Taxonomy" id="652676"/>
    <lineage>
        <taxon>unclassified sequences</taxon>
        <taxon>metagenomes</taxon>
        <taxon>ecological metagenomes</taxon>
    </lineage>
</organism>
<evidence type="ECO:0000259" key="16">
    <source>
        <dbReference type="SMART" id="SM00482"/>
    </source>
</evidence>
<dbReference type="InterPro" id="IPR018320">
    <property type="entry name" value="DNA_polymerase_1"/>
</dbReference>
<keyword evidence="11" id="KW-0238">DNA-binding</keyword>
<dbReference type="InterPro" id="IPR029060">
    <property type="entry name" value="PIN-like_dom_sf"/>
</dbReference>
<dbReference type="InterPro" id="IPR036397">
    <property type="entry name" value="RNaseH_sf"/>
</dbReference>
<dbReference type="SUPFAM" id="SSF53098">
    <property type="entry name" value="Ribonuclease H-like"/>
    <property type="match status" value="1"/>
</dbReference>
<dbReference type="Gene3D" id="3.40.50.1010">
    <property type="entry name" value="5'-nuclease"/>
    <property type="match status" value="1"/>
</dbReference>
<evidence type="ECO:0000256" key="3">
    <source>
        <dbReference type="ARBA" id="ARBA00022679"/>
    </source>
</evidence>
<dbReference type="Pfam" id="PF01367">
    <property type="entry name" value="5_3_exonuc"/>
    <property type="match status" value="1"/>
</dbReference>
<dbReference type="Pfam" id="PF00476">
    <property type="entry name" value="DNA_pol_A"/>
    <property type="match status" value="1"/>
</dbReference>
<reference evidence="17" key="1">
    <citation type="submission" date="2016-10" db="EMBL/GenBank/DDBJ databases">
        <authorList>
            <person name="de Groot N.N."/>
        </authorList>
    </citation>
    <scope>NUCLEOTIDE SEQUENCE</scope>
</reference>
<dbReference type="SMART" id="SM00279">
    <property type="entry name" value="HhH2"/>
    <property type="match status" value="1"/>
</dbReference>
<feature type="domain" description="DNA-directed DNA polymerase family A palm" evidence="16">
    <location>
        <begin position="646"/>
        <end position="848"/>
    </location>
</feature>
<dbReference type="EMBL" id="FPHG01000044">
    <property type="protein sequence ID" value="SFV60750.1"/>
    <property type="molecule type" value="Genomic_DNA"/>
</dbReference>
<evidence type="ECO:0000256" key="2">
    <source>
        <dbReference type="ARBA" id="ARBA00012417"/>
    </source>
</evidence>
<proteinExistence type="inferred from homology"/>
<keyword evidence="3 17" id="KW-0808">Transferase</keyword>
<dbReference type="CDD" id="cd09898">
    <property type="entry name" value="H3TH_53EXO"/>
    <property type="match status" value="1"/>
</dbReference>
<keyword evidence="12" id="KW-0234">DNA repair</keyword>
<name>A0A1W1C4H9_9ZZZZ</name>
<dbReference type="Gene3D" id="1.20.1060.10">
    <property type="entry name" value="Taq DNA Polymerase, Chain T, domain 4"/>
    <property type="match status" value="1"/>
</dbReference>